<gene>
    <name evidence="7" type="ORF">AKAME5_000214000</name>
</gene>
<dbReference type="Pfam" id="PF01490">
    <property type="entry name" value="Aa_trans"/>
    <property type="match status" value="2"/>
</dbReference>
<dbReference type="EMBL" id="BRZM01000005">
    <property type="protein sequence ID" value="GLD48105.1"/>
    <property type="molecule type" value="Genomic_DNA"/>
</dbReference>
<evidence type="ECO:0000313" key="8">
    <source>
        <dbReference type="Proteomes" id="UP001279410"/>
    </source>
</evidence>
<dbReference type="InterPro" id="IPR013057">
    <property type="entry name" value="AA_transpt_TM"/>
</dbReference>
<feature type="transmembrane region" description="Helical" evidence="5">
    <location>
        <begin position="309"/>
        <end position="331"/>
    </location>
</feature>
<evidence type="ECO:0000256" key="3">
    <source>
        <dbReference type="ARBA" id="ARBA00022989"/>
    </source>
</evidence>
<dbReference type="AlphaFoldDB" id="A0AAD3QYC4"/>
<organism evidence="7 8">
    <name type="scientific">Lates japonicus</name>
    <name type="common">Japanese lates</name>
    <dbReference type="NCBI Taxonomy" id="270547"/>
    <lineage>
        <taxon>Eukaryota</taxon>
        <taxon>Metazoa</taxon>
        <taxon>Chordata</taxon>
        <taxon>Craniata</taxon>
        <taxon>Vertebrata</taxon>
        <taxon>Euteleostomi</taxon>
        <taxon>Actinopterygii</taxon>
        <taxon>Neopterygii</taxon>
        <taxon>Teleostei</taxon>
        <taxon>Neoteleostei</taxon>
        <taxon>Acanthomorphata</taxon>
        <taxon>Carangaria</taxon>
        <taxon>Carangaria incertae sedis</taxon>
        <taxon>Centropomidae</taxon>
        <taxon>Lates</taxon>
    </lineage>
</organism>
<feature type="transmembrane region" description="Helical" evidence="5">
    <location>
        <begin position="62"/>
        <end position="83"/>
    </location>
</feature>
<protein>
    <submittedName>
        <fullName evidence="7">Sodium-coupled neutral amino acid transporter 4</fullName>
    </submittedName>
</protein>
<evidence type="ECO:0000259" key="6">
    <source>
        <dbReference type="Pfam" id="PF01490"/>
    </source>
</evidence>
<dbReference type="GO" id="GO:0015179">
    <property type="term" value="F:L-amino acid transmembrane transporter activity"/>
    <property type="evidence" value="ECO:0007669"/>
    <property type="project" value="TreeGrafter"/>
</dbReference>
<sequence>MQNIGAMSSYLFIVKYELPAVIRAFLGLEESSGEWYMNGNYLVVFVSIGIILPLSLLKNLGYLGYTSGFSLSCMVFFLGVMIYKKTQLPCPLPFFYHHSSNLSINGSDMTGLYMQHNHSAQMDFSRADVSPAVLGSHDAHHSTGVHFEPHPDDEEMCTPKYFVFNSQTAYTVPILAFAFVCHPEVLPIYSELKDRSRKKDNVSNLSIFWLCSSCTVVALVWLLSRFMITIRSSITTLLFSGREFSWTRHMLIAAAILAFNNMLVIFVPTIRDIFGFIGSSAATMLIFILPAAFYLRLVKSLPFRSPQKIGATIFLVVGIVFMIGSLTLIVLDWVHNPPGSSGGH</sequence>
<name>A0AAD3QYC4_LATJO</name>
<accession>A0AAD3QYC4</accession>
<comment type="subcellular location">
    <subcellularLocation>
        <location evidence="1">Membrane</location>
        <topology evidence="1">Multi-pass membrane protein</topology>
    </subcellularLocation>
</comment>
<feature type="domain" description="Amino acid transporter transmembrane" evidence="6">
    <location>
        <begin position="2"/>
        <end position="84"/>
    </location>
</feature>
<keyword evidence="8" id="KW-1185">Reference proteome</keyword>
<evidence type="ECO:0000313" key="7">
    <source>
        <dbReference type="EMBL" id="GLD48105.1"/>
    </source>
</evidence>
<keyword evidence="3 5" id="KW-1133">Transmembrane helix</keyword>
<keyword evidence="2 5" id="KW-0812">Transmembrane</keyword>
<proteinExistence type="predicted"/>
<evidence type="ECO:0000256" key="5">
    <source>
        <dbReference type="SAM" id="Phobius"/>
    </source>
</evidence>
<dbReference type="Proteomes" id="UP001279410">
    <property type="component" value="Unassembled WGS sequence"/>
</dbReference>
<evidence type="ECO:0000256" key="4">
    <source>
        <dbReference type="ARBA" id="ARBA00023136"/>
    </source>
</evidence>
<evidence type="ECO:0000256" key="2">
    <source>
        <dbReference type="ARBA" id="ARBA00022692"/>
    </source>
</evidence>
<feature type="transmembrane region" description="Helical" evidence="5">
    <location>
        <begin position="206"/>
        <end position="228"/>
    </location>
</feature>
<keyword evidence="4 5" id="KW-0472">Membrane</keyword>
<feature type="transmembrane region" description="Helical" evidence="5">
    <location>
        <begin position="168"/>
        <end position="186"/>
    </location>
</feature>
<evidence type="ECO:0000256" key="1">
    <source>
        <dbReference type="ARBA" id="ARBA00004141"/>
    </source>
</evidence>
<reference evidence="7" key="1">
    <citation type="submission" date="2022-08" db="EMBL/GenBank/DDBJ databases">
        <title>Genome sequencing of akame (Lates japonicus).</title>
        <authorList>
            <person name="Hashiguchi Y."/>
            <person name="Takahashi H."/>
        </authorList>
    </citation>
    <scope>NUCLEOTIDE SEQUENCE</scope>
    <source>
        <strain evidence="7">Kochi</strain>
    </source>
</reference>
<dbReference type="GO" id="GO:0005886">
    <property type="term" value="C:plasma membrane"/>
    <property type="evidence" value="ECO:0007669"/>
    <property type="project" value="TreeGrafter"/>
</dbReference>
<dbReference type="PANTHER" id="PTHR22950:SF222">
    <property type="entry name" value="SODIUM-COUPLED NEUTRAL AMINO ACID TRANSPORTER 4"/>
    <property type="match status" value="1"/>
</dbReference>
<feature type="domain" description="Amino acid transporter transmembrane" evidence="6">
    <location>
        <begin position="236"/>
        <end position="328"/>
    </location>
</feature>
<comment type="caution">
    <text evidence="7">The sequence shown here is derived from an EMBL/GenBank/DDBJ whole genome shotgun (WGS) entry which is preliminary data.</text>
</comment>
<feature type="transmembrane region" description="Helical" evidence="5">
    <location>
        <begin position="38"/>
        <end position="56"/>
    </location>
</feature>
<dbReference type="PANTHER" id="PTHR22950">
    <property type="entry name" value="AMINO ACID TRANSPORTER"/>
    <property type="match status" value="1"/>
</dbReference>
<feature type="transmembrane region" description="Helical" evidence="5">
    <location>
        <begin position="249"/>
        <end position="267"/>
    </location>
</feature>
<feature type="transmembrane region" description="Helical" evidence="5">
    <location>
        <begin position="273"/>
        <end position="297"/>
    </location>
</feature>